<name>A0A4P7YBS8_PSEVE</name>
<dbReference type="PROSITE" id="PS51257">
    <property type="entry name" value="PROKAR_LIPOPROTEIN"/>
    <property type="match status" value="1"/>
</dbReference>
<accession>A0A4P7YBS8</accession>
<dbReference type="AlphaFoldDB" id="A0A4P7YBS8"/>
<evidence type="ECO:0008006" key="3">
    <source>
        <dbReference type="Google" id="ProtNLM"/>
    </source>
</evidence>
<evidence type="ECO:0000313" key="1">
    <source>
        <dbReference type="EMBL" id="QCG68832.1"/>
    </source>
</evidence>
<gene>
    <name evidence="1" type="ORF">E4167_29770</name>
</gene>
<dbReference type="EMBL" id="CP039631">
    <property type="protein sequence ID" value="QCG68832.1"/>
    <property type="molecule type" value="Genomic_DNA"/>
</dbReference>
<proteinExistence type="predicted"/>
<sequence>MKIIIGLGLTCLFLTGCASHEHSNAPSPGAAKSTSAPPTPRFKVAVSAENKRAAEAKALTGFDGGGWDFDPLFGTAKDEAGQDLAVCGFAHQRGTDNTNYFAYYNGELILWDEKAPRGVSVENQFLAMICAHN</sequence>
<protein>
    <recommendedName>
        <fullName evidence="3">Lipoprotein</fullName>
    </recommendedName>
</protein>
<reference evidence="2" key="1">
    <citation type="submission" date="2019-04" db="EMBL/GenBank/DDBJ databases">
        <title>Complete genome sequence of Pseudomonas veronii strain PVy, a versatile degrader capable of using multiple contaminants as sole carbon sources.</title>
        <authorList>
            <person name="Lopez-Echartea E."/>
            <person name="Ridl J."/>
            <person name="Pajer P."/>
            <person name="Strejcek M."/>
            <person name="Suman J."/>
            <person name="Uhlik O."/>
        </authorList>
    </citation>
    <scope>NUCLEOTIDE SEQUENCE [LARGE SCALE GENOMIC DNA]</scope>
    <source>
        <strain evidence="2">Pvy</strain>
    </source>
</reference>
<organism evidence="1 2">
    <name type="scientific">Pseudomonas veronii</name>
    <dbReference type="NCBI Taxonomy" id="76761"/>
    <lineage>
        <taxon>Bacteria</taxon>
        <taxon>Pseudomonadati</taxon>
        <taxon>Pseudomonadota</taxon>
        <taxon>Gammaproteobacteria</taxon>
        <taxon>Pseudomonadales</taxon>
        <taxon>Pseudomonadaceae</taxon>
        <taxon>Pseudomonas</taxon>
    </lineage>
</organism>
<dbReference type="Proteomes" id="UP000298274">
    <property type="component" value="Chromosome"/>
</dbReference>
<evidence type="ECO:0000313" key="2">
    <source>
        <dbReference type="Proteomes" id="UP000298274"/>
    </source>
</evidence>